<dbReference type="SUPFAM" id="SSF54909">
    <property type="entry name" value="Dimeric alpha+beta barrel"/>
    <property type="match status" value="1"/>
</dbReference>
<evidence type="ECO:0008006" key="3">
    <source>
        <dbReference type="Google" id="ProtNLM"/>
    </source>
</evidence>
<dbReference type="KEGG" id="dtm:BJL86_2924"/>
<dbReference type="STRING" id="499555.BJL86_2924"/>
<dbReference type="Proteomes" id="UP000186104">
    <property type="component" value="Chromosome"/>
</dbReference>
<name>A0A173LPR6_9ACTN</name>
<accession>A0A173LPR6</accession>
<evidence type="ECO:0000313" key="2">
    <source>
        <dbReference type="Proteomes" id="UP000186104"/>
    </source>
</evidence>
<dbReference type="EMBL" id="CP015961">
    <property type="protein sequence ID" value="ANI93684.1"/>
    <property type="molecule type" value="Genomic_DNA"/>
</dbReference>
<organism evidence="1 2">
    <name type="scientific">Dietzia timorensis</name>
    <dbReference type="NCBI Taxonomy" id="499555"/>
    <lineage>
        <taxon>Bacteria</taxon>
        <taxon>Bacillati</taxon>
        <taxon>Actinomycetota</taxon>
        <taxon>Actinomycetes</taxon>
        <taxon>Mycobacteriales</taxon>
        <taxon>Dietziaceae</taxon>
        <taxon>Dietzia</taxon>
    </lineage>
</organism>
<protein>
    <recommendedName>
        <fullName evidence="3">ABM domain-containing protein</fullName>
    </recommendedName>
</protein>
<dbReference type="AlphaFoldDB" id="A0A173LPR6"/>
<sequence length="100" mass="10546">MSVTKGLLVRFDALPGKEDDVKEFLDSGRALVEKEPATTAWFAIRLGPSSFGIFDAFPDDAGRDAHLSGPVAAALGEQTGALFSEPTIEKLDVLGSKLPA</sequence>
<dbReference type="InterPro" id="IPR011008">
    <property type="entry name" value="Dimeric_a/b-barrel"/>
</dbReference>
<reference evidence="1 2" key="1">
    <citation type="submission" date="2016-06" db="EMBL/GenBank/DDBJ databases">
        <title>Complete genome sequence of a saline-alkali tolerant type strain Dietzia timorensis ID05-A0528T.</title>
        <authorList>
            <person name="Wu X."/>
        </authorList>
    </citation>
    <scope>NUCLEOTIDE SEQUENCE [LARGE SCALE GENOMIC DNA]</scope>
    <source>
        <strain evidence="1 2">ID05-A0528</strain>
    </source>
</reference>
<dbReference type="RefSeq" id="WP_067474187.1">
    <property type="nucleotide sequence ID" value="NZ_CP015961.1"/>
</dbReference>
<evidence type="ECO:0000313" key="1">
    <source>
        <dbReference type="EMBL" id="ANI93684.1"/>
    </source>
</evidence>
<dbReference type="Gene3D" id="3.30.70.100">
    <property type="match status" value="1"/>
</dbReference>
<gene>
    <name evidence="1" type="ORF">BJL86_2924</name>
</gene>
<proteinExistence type="predicted"/>
<keyword evidence="2" id="KW-1185">Reference proteome</keyword>
<dbReference type="OrthoDB" id="9804891at2"/>